<organism evidence="1 2">
    <name type="scientific">Callosobruchus maculatus</name>
    <name type="common">Southern cowpea weevil</name>
    <name type="synonym">Pulse bruchid</name>
    <dbReference type="NCBI Taxonomy" id="64391"/>
    <lineage>
        <taxon>Eukaryota</taxon>
        <taxon>Metazoa</taxon>
        <taxon>Ecdysozoa</taxon>
        <taxon>Arthropoda</taxon>
        <taxon>Hexapoda</taxon>
        <taxon>Insecta</taxon>
        <taxon>Pterygota</taxon>
        <taxon>Neoptera</taxon>
        <taxon>Endopterygota</taxon>
        <taxon>Coleoptera</taxon>
        <taxon>Polyphaga</taxon>
        <taxon>Cucujiformia</taxon>
        <taxon>Chrysomeloidea</taxon>
        <taxon>Chrysomelidae</taxon>
        <taxon>Bruchinae</taxon>
        <taxon>Bruchini</taxon>
        <taxon>Callosobruchus</taxon>
    </lineage>
</organism>
<protein>
    <submittedName>
        <fullName evidence="1">Uncharacterized protein</fullName>
    </submittedName>
</protein>
<feature type="non-terminal residue" evidence="1">
    <location>
        <position position="1"/>
    </location>
</feature>
<name>A0A653BPL4_CALMS</name>
<dbReference type="EMBL" id="CAACVG010003468">
    <property type="protein sequence ID" value="VEN37537.1"/>
    <property type="molecule type" value="Genomic_DNA"/>
</dbReference>
<gene>
    <name evidence="1" type="ORF">CALMAC_LOCUS2753</name>
</gene>
<evidence type="ECO:0000313" key="1">
    <source>
        <dbReference type="EMBL" id="VEN37537.1"/>
    </source>
</evidence>
<sequence>QVNAVRHIHTHIAVVCPATRLGERQGRVRRLRSVATLAKQSTIASIKLYCSHYSSHSYKRMQR</sequence>
<dbReference type="Proteomes" id="UP000410492">
    <property type="component" value="Unassembled WGS sequence"/>
</dbReference>
<accession>A0A653BPL4</accession>
<dbReference type="AlphaFoldDB" id="A0A653BPL4"/>
<proteinExistence type="predicted"/>
<reference evidence="1 2" key="1">
    <citation type="submission" date="2019-01" db="EMBL/GenBank/DDBJ databases">
        <authorList>
            <person name="Sayadi A."/>
        </authorList>
    </citation>
    <scope>NUCLEOTIDE SEQUENCE [LARGE SCALE GENOMIC DNA]</scope>
</reference>
<evidence type="ECO:0000313" key="2">
    <source>
        <dbReference type="Proteomes" id="UP000410492"/>
    </source>
</evidence>
<keyword evidence="2" id="KW-1185">Reference proteome</keyword>